<reference evidence="1 2" key="1">
    <citation type="journal article" date="2018" name="Front. Plant Sci.">
        <title>Red Clover (Trifolium pratense) and Zigzag Clover (T. medium) - A Picture of Genomic Similarities and Differences.</title>
        <authorList>
            <person name="Dluhosova J."/>
            <person name="Istvanek J."/>
            <person name="Nedelnik J."/>
            <person name="Repkova J."/>
        </authorList>
    </citation>
    <scope>NUCLEOTIDE SEQUENCE [LARGE SCALE GENOMIC DNA]</scope>
    <source>
        <strain evidence="2">cv. 10/8</strain>
        <tissue evidence="1">Leaf</tissue>
    </source>
</reference>
<dbReference type="GO" id="GO:0016740">
    <property type="term" value="F:transferase activity"/>
    <property type="evidence" value="ECO:0007669"/>
    <property type="project" value="UniProtKB-KW"/>
</dbReference>
<dbReference type="Proteomes" id="UP000265520">
    <property type="component" value="Unassembled WGS sequence"/>
</dbReference>
<dbReference type="EMBL" id="LXQA011117078">
    <property type="protein sequence ID" value="MCI85505.1"/>
    <property type="molecule type" value="Genomic_DNA"/>
</dbReference>
<protein>
    <submittedName>
        <fullName evidence="1">Flavonol sulfotransferase-like protein</fullName>
    </submittedName>
</protein>
<dbReference type="AlphaFoldDB" id="A0A392VF66"/>
<organism evidence="1 2">
    <name type="scientific">Trifolium medium</name>
    <dbReference type="NCBI Taxonomy" id="97028"/>
    <lineage>
        <taxon>Eukaryota</taxon>
        <taxon>Viridiplantae</taxon>
        <taxon>Streptophyta</taxon>
        <taxon>Embryophyta</taxon>
        <taxon>Tracheophyta</taxon>
        <taxon>Spermatophyta</taxon>
        <taxon>Magnoliopsida</taxon>
        <taxon>eudicotyledons</taxon>
        <taxon>Gunneridae</taxon>
        <taxon>Pentapetalae</taxon>
        <taxon>rosids</taxon>
        <taxon>fabids</taxon>
        <taxon>Fabales</taxon>
        <taxon>Fabaceae</taxon>
        <taxon>Papilionoideae</taxon>
        <taxon>50 kb inversion clade</taxon>
        <taxon>NPAAA clade</taxon>
        <taxon>Hologalegina</taxon>
        <taxon>IRL clade</taxon>
        <taxon>Trifolieae</taxon>
        <taxon>Trifolium</taxon>
    </lineage>
</organism>
<dbReference type="PANTHER" id="PTHR37610">
    <property type="entry name" value="CCHC-TYPE DOMAIN-CONTAINING PROTEIN"/>
    <property type="match status" value="1"/>
</dbReference>
<evidence type="ECO:0000313" key="1">
    <source>
        <dbReference type="EMBL" id="MCI85505.1"/>
    </source>
</evidence>
<feature type="non-terminal residue" evidence="1">
    <location>
        <position position="59"/>
    </location>
</feature>
<evidence type="ECO:0000313" key="2">
    <source>
        <dbReference type="Proteomes" id="UP000265520"/>
    </source>
</evidence>
<comment type="caution">
    <text evidence="1">The sequence shown here is derived from an EMBL/GenBank/DDBJ whole genome shotgun (WGS) entry which is preliminary data.</text>
</comment>
<sequence>MLVHSCIMNSVSELIAQSIVFMENAIDVWNDLKERFSQADLIRIVELQQELHALKQDSR</sequence>
<proteinExistence type="predicted"/>
<name>A0A392VF66_9FABA</name>
<dbReference type="PANTHER" id="PTHR37610:SF55">
    <property type="entry name" value="RETROTRANSPOSON COPIA-LIKE N-TERMINAL DOMAIN-CONTAINING PROTEIN"/>
    <property type="match status" value="1"/>
</dbReference>
<keyword evidence="2" id="KW-1185">Reference proteome</keyword>
<keyword evidence="1" id="KW-0808">Transferase</keyword>
<accession>A0A392VF66</accession>